<dbReference type="EMBL" id="OU896711">
    <property type="protein sequence ID" value="CAH1169930.1"/>
    <property type="molecule type" value="Genomic_DNA"/>
</dbReference>
<evidence type="ECO:0000256" key="5">
    <source>
        <dbReference type="SAM" id="MobiDB-lite"/>
    </source>
</evidence>
<dbReference type="InterPro" id="IPR051856">
    <property type="entry name" value="CSR-E3_Ligase_Protein"/>
</dbReference>
<feature type="domain" description="Dendritic cell-specific transmembrane protein-like" evidence="7">
    <location>
        <begin position="383"/>
        <end position="572"/>
    </location>
</feature>
<feature type="transmembrane region" description="Helical" evidence="6">
    <location>
        <begin position="81"/>
        <end position="103"/>
    </location>
</feature>
<keyword evidence="3 6" id="KW-1133">Transmembrane helix</keyword>
<sequence>ETPTLKRKFRFRHVGIRIRAKLKRALKTILYCFCCRKFCFKLRHEGSCENYVLKSFLGFMGGMVLTYIFFMFFVFQLNFKVGTATIVCSVFGCFLVNGLAFSSKVRCVVLLTLPHFFSEKGRQALLAYALVLVVTGPAKNTLNNVGILSESLACGQEQLKNAVKQIIDVIKKPFYALKDAIKKVVETVKKIVKKIKEILLKIKRIIMGIIKIIKAAFEFLAKIISICNKELGTPFERCSRVFENAIADCNAKLGSMFSWLCSLAYIVQSVCYLVKIFDLVCMVVDFISDSIIGVVIRKVKGFVRHIRTMFYVRIKFSHSFHFETNSSKSIAEISKGIVHEIKDRTRTITAIFQFLTSGAVLFFVFMVVRVTMYRHKFLTKNSFDNKFLSKDFHDIDMRRVKIDKETVLPLNDREAKVYVKITSSKLAQQEKKALSKAVMKLATINLKALLYMGIDYALYWILNLINYYGRFQSKVQAPNIPTAHISGNGILADLLKSIVKAFQPMGLQLEIDTVPCLPTPIPPDYDRYLQIGTLLILCWVLTLLEPYGLRMRNVIMSYYHPTRAKQRSIWLYNHILRSRSSFLKFARRQLRRKTFGSKDIEKVTCKEFLSAHFRIFAVCFDKPQIACLLCGTVFRENDRQKPIRCHTPGCAGIYCEQCFADLRNLCTVCLSPIEYGDLSDLSEEKDSSADEQQVPRVKKLVKQKTIKQPKRRMKTSDDSSQYREKPAKWSLFKSCSKSAEEREPHLPLHKKNLEQKRRKLWSIFPKCSKQPSEEDITESQPNKVEILKQPSKSLATDEPTESVPLLDEINLSDSETDRISDYFSSTDDTSSTTTSTDYSYSYQFDKNREEPPPPLEIFSRDIEKQATLDYASMDSFREEPPTVPDSAQPTQSTDTKGTQPQQSIGTVISGETINLSKAERHVEFVGAKKEDGMKKKTKRRKKKKKVPESILCHCFDTDNEDGIEYFEETSLITLPRNSATNADAVFCTCKRPMKRKMRELSDSGSSSFPASSSDYLSSSSEVSSLSGLRDFAKMEQEKDRLGEEMELIHLTDRQEYHGGNDEEEKKPGRLKMLVRRVIPKFKMQSEK</sequence>
<dbReference type="OrthoDB" id="6598372at2759"/>
<accession>A0A9P0DN01</accession>
<dbReference type="PANTHER" id="PTHR21041">
    <property type="entry name" value="DENDRITIC CELL-SPECIFIC TRANSMEMBRANE PROTEIN"/>
    <property type="match status" value="1"/>
</dbReference>
<evidence type="ECO:0000259" key="8">
    <source>
        <dbReference type="Pfam" id="PF26037"/>
    </source>
</evidence>
<reference evidence="9" key="2">
    <citation type="submission" date="2022-10" db="EMBL/GenBank/DDBJ databases">
        <authorList>
            <consortium name="ENA_rothamsted_submissions"/>
            <consortium name="culmorum"/>
            <person name="King R."/>
        </authorList>
    </citation>
    <scope>NUCLEOTIDE SEQUENCE</scope>
</reference>
<organism evidence="9 10">
    <name type="scientific">Phaedon cochleariae</name>
    <name type="common">Mustard beetle</name>
    <dbReference type="NCBI Taxonomy" id="80249"/>
    <lineage>
        <taxon>Eukaryota</taxon>
        <taxon>Metazoa</taxon>
        <taxon>Ecdysozoa</taxon>
        <taxon>Arthropoda</taxon>
        <taxon>Hexapoda</taxon>
        <taxon>Insecta</taxon>
        <taxon>Pterygota</taxon>
        <taxon>Neoptera</taxon>
        <taxon>Endopterygota</taxon>
        <taxon>Coleoptera</taxon>
        <taxon>Polyphaga</taxon>
        <taxon>Cucujiformia</taxon>
        <taxon>Chrysomeloidea</taxon>
        <taxon>Chrysomelidae</taxon>
        <taxon>Chrysomelinae</taxon>
        <taxon>Chrysomelini</taxon>
        <taxon>Phaedon</taxon>
    </lineage>
</organism>
<dbReference type="InterPro" id="IPR012858">
    <property type="entry name" value="DC_STAMP-like"/>
</dbReference>
<evidence type="ECO:0000313" key="9">
    <source>
        <dbReference type="EMBL" id="CAH1169930.1"/>
    </source>
</evidence>
<dbReference type="GO" id="GO:0016020">
    <property type="term" value="C:membrane"/>
    <property type="evidence" value="ECO:0007669"/>
    <property type="project" value="UniProtKB-SubCell"/>
</dbReference>
<comment type="subcellular location">
    <subcellularLocation>
        <location evidence="1">Membrane</location>
        <topology evidence="1">Multi-pass membrane protein</topology>
    </subcellularLocation>
</comment>
<keyword evidence="4 6" id="KW-0472">Membrane</keyword>
<evidence type="ECO:0000259" key="7">
    <source>
        <dbReference type="Pfam" id="PF07782"/>
    </source>
</evidence>
<dbReference type="Pfam" id="PF07782">
    <property type="entry name" value="DC_STAMP"/>
    <property type="match status" value="1"/>
</dbReference>
<dbReference type="InterPro" id="IPR058842">
    <property type="entry name" value="DCST1_C"/>
</dbReference>
<feature type="transmembrane region" description="Helical" evidence="6">
    <location>
        <begin position="350"/>
        <end position="372"/>
    </location>
</feature>
<dbReference type="PANTHER" id="PTHR21041:SF9">
    <property type="entry name" value="DENDRITIC CELL-SPECIFIC TRANSMEMBRANE PROTEIN-LIKE DOMAIN-CONTAINING PROTEIN"/>
    <property type="match status" value="1"/>
</dbReference>
<dbReference type="Pfam" id="PF26037">
    <property type="entry name" value="zf-RING_DCST1_C"/>
    <property type="match status" value="1"/>
</dbReference>
<gene>
    <name evidence="9" type="ORF">PHAECO_LOCUS9634</name>
</gene>
<evidence type="ECO:0000256" key="6">
    <source>
        <dbReference type="SAM" id="Phobius"/>
    </source>
</evidence>
<feature type="region of interest" description="Disordered" evidence="5">
    <location>
        <begin position="770"/>
        <end position="858"/>
    </location>
</feature>
<feature type="compositionally biased region" description="Basic and acidic residues" evidence="5">
    <location>
        <begin position="1042"/>
        <end position="1067"/>
    </location>
</feature>
<keyword evidence="10" id="KW-1185">Reference proteome</keyword>
<feature type="compositionally biased region" description="Low complexity" evidence="5">
    <location>
        <begin position="1002"/>
        <end position="1028"/>
    </location>
</feature>
<feature type="compositionally biased region" description="Basic and acidic residues" evidence="5">
    <location>
        <begin position="714"/>
        <end position="725"/>
    </location>
</feature>
<feature type="domain" description="E3 ubiquitin-protein ligase DCST1-like C-terminal" evidence="8">
    <location>
        <begin position="626"/>
        <end position="672"/>
    </location>
</feature>
<proteinExistence type="predicted"/>
<evidence type="ECO:0000256" key="3">
    <source>
        <dbReference type="ARBA" id="ARBA00022989"/>
    </source>
</evidence>
<feature type="region of interest" description="Disordered" evidence="5">
    <location>
        <begin position="876"/>
        <end position="902"/>
    </location>
</feature>
<evidence type="ECO:0008006" key="11">
    <source>
        <dbReference type="Google" id="ProtNLM"/>
    </source>
</evidence>
<feature type="non-terminal residue" evidence="9">
    <location>
        <position position="1"/>
    </location>
</feature>
<name>A0A9P0DN01_PHACE</name>
<protein>
    <recommendedName>
        <fullName evidence="11">Dendritic cell-specific transmembrane protein-like domain-containing protein</fullName>
    </recommendedName>
</protein>
<feature type="region of interest" description="Disordered" evidence="5">
    <location>
        <begin position="684"/>
        <end position="725"/>
    </location>
</feature>
<dbReference type="Proteomes" id="UP001153737">
    <property type="component" value="Chromosome 5"/>
</dbReference>
<feature type="region of interest" description="Disordered" evidence="5">
    <location>
        <begin position="1042"/>
        <end position="1071"/>
    </location>
</feature>
<evidence type="ECO:0000256" key="4">
    <source>
        <dbReference type="ARBA" id="ARBA00023136"/>
    </source>
</evidence>
<feature type="compositionally biased region" description="Low complexity" evidence="5">
    <location>
        <begin position="821"/>
        <end position="842"/>
    </location>
</feature>
<feature type="compositionally biased region" description="Polar residues" evidence="5">
    <location>
        <begin position="885"/>
        <end position="902"/>
    </location>
</feature>
<keyword evidence="2 6" id="KW-0812">Transmembrane</keyword>
<evidence type="ECO:0000256" key="2">
    <source>
        <dbReference type="ARBA" id="ARBA00022692"/>
    </source>
</evidence>
<dbReference type="Pfam" id="PF26039">
    <property type="entry name" value="Dcst2"/>
    <property type="match status" value="1"/>
</dbReference>
<feature type="compositionally biased region" description="Basic residues" evidence="5">
    <location>
        <begin position="696"/>
        <end position="713"/>
    </location>
</feature>
<reference evidence="9" key="1">
    <citation type="submission" date="2022-01" db="EMBL/GenBank/DDBJ databases">
        <authorList>
            <person name="King R."/>
        </authorList>
    </citation>
    <scope>NUCLEOTIDE SEQUENCE</scope>
</reference>
<evidence type="ECO:0000256" key="1">
    <source>
        <dbReference type="ARBA" id="ARBA00004141"/>
    </source>
</evidence>
<feature type="transmembrane region" description="Helical" evidence="6">
    <location>
        <begin position="51"/>
        <end position="75"/>
    </location>
</feature>
<evidence type="ECO:0000313" key="10">
    <source>
        <dbReference type="Proteomes" id="UP001153737"/>
    </source>
</evidence>
<feature type="region of interest" description="Disordered" evidence="5">
    <location>
        <begin position="998"/>
        <end position="1028"/>
    </location>
</feature>
<dbReference type="AlphaFoldDB" id="A0A9P0DN01"/>